<reference evidence="5" key="1">
    <citation type="journal article" date="2019" name="Int. J. Syst. Evol. Microbiol.">
        <title>The Global Catalogue of Microorganisms (GCM) 10K type strain sequencing project: providing services to taxonomists for standard genome sequencing and annotation.</title>
        <authorList>
            <consortium name="The Broad Institute Genomics Platform"/>
            <consortium name="The Broad Institute Genome Sequencing Center for Infectious Disease"/>
            <person name="Wu L."/>
            <person name="Ma J."/>
        </authorList>
    </citation>
    <scope>NUCLEOTIDE SEQUENCE [LARGE SCALE GENOMIC DNA]</scope>
    <source>
        <strain evidence="5">JCM 16702</strain>
    </source>
</reference>
<name>A0ABP7WE04_9ACTN</name>
<organism evidence="4 5">
    <name type="scientific">Actinomadura miaoliensis</name>
    <dbReference type="NCBI Taxonomy" id="430685"/>
    <lineage>
        <taxon>Bacteria</taxon>
        <taxon>Bacillati</taxon>
        <taxon>Actinomycetota</taxon>
        <taxon>Actinomycetes</taxon>
        <taxon>Streptosporangiales</taxon>
        <taxon>Thermomonosporaceae</taxon>
        <taxon>Actinomadura</taxon>
    </lineage>
</organism>
<evidence type="ECO:0000256" key="1">
    <source>
        <dbReference type="ARBA" id="ARBA00023002"/>
    </source>
</evidence>
<dbReference type="GO" id="GO:0004497">
    <property type="term" value="F:monooxygenase activity"/>
    <property type="evidence" value="ECO:0007669"/>
    <property type="project" value="UniProtKB-KW"/>
</dbReference>
<dbReference type="Pfam" id="PF01494">
    <property type="entry name" value="FAD_binding_3"/>
    <property type="match status" value="1"/>
</dbReference>
<keyword evidence="1" id="KW-0560">Oxidoreductase</keyword>
<keyword evidence="5" id="KW-1185">Reference proteome</keyword>
<dbReference type="SUPFAM" id="SSF51905">
    <property type="entry name" value="FAD/NAD(P)-binding domain"/>
    <property type="match status" value="1"/>
</dbReference>
<accession>A0ABP7WE04</accession>
<dbReference type="PRINTS" id="PR00420">
    <property type="entry name" value="RNGMNOXGNASE"/>
</dbReference>
<dbReference type="Gene3D" id="3.50.50.60">
    <property type="entry name" value="FAD/NAD(P)-binding domain"/>
    <property type="match status" value="1"/>
</dbReference>
<evidence type="ECO:0000259" key="3">
    <source>
        <dbReference type="Pfam" id="PF01494"/>
    </source>
</evidence>
<dbReference type="PANTHER" id="PTHR13789">
    <property type="entry name" value="MONOOXYGENASE"/>
    <property type="match status" value="1"/>
</dbReference>
<dbReference type="RefSeq" id="WP_344952910.1">
    <property type="nucleotide sequence ID" value="NZ_BAAAZG010000040.1"/>
</dbReference>
<dbReference type="InterPro" id="IPR002938">
    <property type="entry name" value="FAD-bd"/>
</dbReference>
<feature type="domain" description="FAD-binding" evidence="3">
    <location>
        <begin position="2"/>
        <end position="321"/>
    </location>
</feature>
<comment type="caution">
    <text evidence="4">The sequence shown here is derived from an EMBL/GenBank/DDBJ whole genome shotgun (WGS) entry which is preliminary data.</text>
</comment>
<sequence>MRVLIVGAGIGGLAAARALLADGHEVTVLESAPELRAAGGAITLWGGGPTVLADLGVDLDGVGQRLTAIEARTAAGHVVSEVSTDELGALVIPRGSLVVRLARGLPDGTIRFGSRFGRFKDDGSEVRVWTQDGAVHTGDLLIGADGVRSRVRAALWGDNEPPCTGVASYQGLIPAPVDLGTRGIMMVGRAGDVGLSPAGDGLAQWLIDLPWPPPKPHGKPLEMLRRRYGDWASPVPELLDALSGVALKAWPHHRLKIRRSWGKGRCTLLGDAAHGMPPILALGANQVLEDVWVLSRSLTAAAPETALRTYERDRRRRAARASLFATQAVAFTGPRTLFQSERSMRMAPASSRLSTRAVTALHRSVSNRLQVQG</sequence>
<evidence type="ECO:0000313" key="4">
    <source>
        <dbReference type="EMBL" id="GAA4087026.1"/>
    </source>
</evidence>
<evidence type="ECO:0000256" key="2">
    <source>
        <dbReference type="ARBA" id="ARBA00023033"/>
    </source>
</evidence>
<evidence type="ECO:0000313" key="5">
    <source>
        <dbReference type="Proteomes" id="UP001500683"/>
    </source>
</evidence>
<protein>
    <submittedName>
        <fullName evidence="4">FAD-dependent monooxygenase</fullName>
    </submittedName>
</protein>
<dbReference type="InterPro" id="IPR050493">
    <property type="entry name" value="FAD-dep_Monooxygenase_BioMet"/>
</dbReference>
<dbReference type="PANTHER" id="PTHR13789:SF309">
    <property type="entry name" value="PUTATIVE (AFU_ORTHOLOGUE AFUA_6G14510)-RELATED"/>
    <property type="match status" value="1"/>
</dbReference>
<proteinExistence type="predicted"/>
<dbReference type="Proteomes" id="UP001500683">
    <property type="component" value="Unassembled WGS sequence"/>
</dbReference>
<keyword evidence="2 4" id="KW-0503">Monooxygenase</keyword>
<dbReference type="InterPro" id="IPR036188">
    <property type="entry name" value="FAD/NAD-bd_sf"/>
</dbReference>
<gene>
    <name evidence="4" type="ORF">GCM10022214_54040</name>
</gene>
<dbReference type="EMBL" id="BAAAZG010000040">
    <property type="protein sequence ID" value="GAA4087026.1"/>
    <property type="molecule type" value="Genomic_DNA"/>
</dbReference>